<proteinExistence type="predicted"/>
<organism evidence="1">
    <name type="scientific">Anguilla anguilla</name>
    <name type="common">European freshwater eel</name>
    <name type="synonym">Muraena anguilla</name>
    <dbReference type="NCBI Taxonomy" id="7936"/>
    <lineage>
        <taxon>Eukaryota</taxon>
        <taxon>Metazoa</taxon>
        <taxon>Chordata</taxon>
        <taxon>Craniata</taxon>
        <taxon>Vertebrata</taxon>
        <taxon>Euteleostomi</taxon>
        <taxon>Actinopterygii</taxon>
        <taxon>Neopterygii</taxon>
        <taxon>Teleostei</taxon>
        <taxon>Anguilliformes</taxon>
        <taxon>Anguillidae</taxon>
        <taxon>Anguilla</taxon>
    </lineage>
</organism>
<dbReference type="EMBL" id="GBXM01058357">
    <property type="protein sequence ID" value="JAH50220.1"/>
    <property type="molecule type" value="Transcribed_RNA"/>
</dbReference>
<evidence type="ECO:0000313" key="1">
    <source>
        <dbReference type="EMBL" id="JAH50220.1"/>
    </source>
</evidence>
<name>A0A0E9TBD2_ANGAN</name>
<reference evidence="1" key="1">
    <citation type="submission" date="2014-11" db="EMBL/GenBank/DDBJ databases">
        <authorList>
            <person name="Amaro Gonzalez C."/>
        </authorList>
    </citation>
    <scope>NUCLEOTIDE SEQUENCE</scope>
</reference>
<protein>
    <submittedName>
        <fullName evidence="1">Uncharacterized protein</fullName>
    </submittedName>
</protein>
<sequence length="37" mass="4231">MFPCVCKAGAQIEDPWLSLKRLEISSPVFYLSHYTSL</sequence>
<accession>A0A0E9TBD2</accession>
<dbReference type="AlphaFoldDB" id="A0A0E9TBD2"/>
<reference evidence="1" key="2">
    <citation type="journal article" date="2015" name="Fish Shellfish Immunol.">
        <title>Early steps in the European eel (Anguilla anguilla)-Vibrio vulnificus interaction in the gills: Role of the RtxA13 toxin.</title>
        <authorList>
            <person name="Callol A."/>
            <person name="Pajuelo D."/>
            <person name="Ebbesson L."/>
            <person name="Teles M."/>
            <person name="MacKenzie S."/>
            <person name="Amaro C."/>
        </authorList>
    </citation>
    <scope>NUCLEOTIDE SEQUENCE</scope>
</reference>